<dbReference type="CDD" id="cd00057">
    <property type="entry name" value="FA58C"/>
    <property type="match status" value="1"/>
</dbReference>
<dbReference type="Proteomes" id="UP000749559">
    <property type="component" value="Unassembled WGS sequence"/>
</dbReference>
<keyword evidence="2" id="KW-1185">Reference proteome</keyword>
<dbReference type="Pfam" id="PF00754">
    <property type="entry name" value="F5_F8_type_C"/>
    <property type="match status" value="1"/>
</dbReference>
<dbReference type="InterPro" id="IPR036364">
    <property type="entry name" value="SEA_dom_sf"/>
</dbReference>
<dbReference type="PROSITE" id="PS50024">
    <property type="entry name" value="SEA"/>
    <property type="match status" value="1"/>
</dbReference>
<dbReference type="PANTHER" id="PTHR24543">
    <property type="entry name" value="MULTICOPPER OXIDASE-RELATED"/>
    <property type="match status" value="1"/>
</dbReference>
<dbReference type="AlphaFoldDB" id="A0A8J1U5Z9"/>
<dbReference type="Gene3D" id="3.30.70.960">
    <property type="entry name" value="SEA domain"/>
    <property type="match status" value="1"/>
</dbReference>
<reference evidence="1" key="1">
    <citation type="submission" date="2022-03" db="EMBL/GenBank/DDBJ databases">
        <authorList>
            <person name="Martin C."/>
        </authorList>
    </citation>
    <scope>NUCLEOTIDE SEQUENCE</scope>
</reference>
<dbReference type="Pfam" id="PF01390">
    <property type="entry name" value="SEA"/>
    <property type="match status" value="1"/>
</dbReference>
<dbReference type="OrthoDB" id="10028859at2759"/>
<dbReference type="InterPro" id="IPR008979">
    <property type="entry name" value="Galactose-bd-like_sf"/>
</dbReference>
<dbReference type="InterPro" id="IPR000082">
    <property type="entry name" value="SEA_dom"/>
</dbReference>
<dbReference type="SUPFAM" id="SSF82671">
    <property type="entry name" value="SEA domain"/>
    <property type="match status" value="1"/>
</dbReference>
<accession>A0A8J1U5Z9</accession>
<name>A0A8J1U5Z9_OWEFU</name>
<protein>
    <submittedName>
        <fullName evidence="1">Uncharacterized protein</fullName>
    </submittedName>
</protein>
<dbReference type="SMART" id="SM00231">
    <property type="entry name" value="FA58C"/>
    <property type="match status" value="1"/>
</dbReference>
<gene>
    <name evidence="1" type="ORF">OFUS_LOCUS19475</name>
</gene>
<sequence length="309" mass="33790">MTTTTLSPIERCGESCFPVLGSVKATNLEFTNAFLDPESEEYKALEDDVRRALIATISEDPTIGSNLFDIQITDIREGSVIVDYIVVVESYVRPGQIKKCINDVAQANDSFIGAYRIQETATISTGDDYLILSRGIPSSKLTSSSNYDTTMAAFRGRLFNVGDGENFGHWSASSLNTDQYIQVDLGTNCTVTAIATQGRHGSDEWVTSYRVEYSLDLVTFITYSDLDGDVPKSFLGNTDRDTVVVNKLVRPFVASAVRVNPRTWSGRISMRFDVIGSSTAQAPSSTLTYSESSLGEFQTTSSNVTITSK</sequence>
<dbReference type="Gene3D" id="2.60.120.260">
    <property type="entry name" value="Galactose-binding domain-like"/>
    <property type="match status" value="1"/>
</dbReference>
<organism evidence="1 2">
    <name type="scientific">Owenia fusiformis</name>
    <name type="common">Polychaete worm</name>
    <dbReference type="NCBI Taxonomy" id="6347"/>
    <lineage>
        <taxon>Eukaryota</taxon>
        <taxon>Metazoa</taxon>
        <taxon>Spiralia</taxon>
        <taxon>Lophotrochozoa</taxon>
        <taxon>Annelida</taxon>
        <taxon>Polychaeta</taxon>
        <taxon>Sedentaria</taxon>
        <taxon>Canalipalpata</taxon>
        <taxon>Sabellida</taxon>
        <taxon>Oweniida</taxon>
        <taxon>Oweniidae</taxon>
        <taxon>Owenia</taxon>
    </lineage>
</organism>
<dbReference type="FunFam" id="2.60.120.260:FF:000016">
    <property type="entry name" value="Contactin-associated protein-like 4 isoform 1"/>
    <property type="match status" value="1"/>
</dbReference>
<evidence type="ECO:0000313" key="2">
    <source>
        <dbReference type="Proteomes" id="UP000749559"/>
    </source>
</evidence>
<dbReference type="PROSITE" id="PS50022">
    <property type="entry name" value="FA58C_3"/>
    <property type="match status" value="1"/>
</dbReference>
<dbReference type="InterPro" id="IPR000421">
    <property type="entry name" value="FA58C"/>
</dbReference>
<comment type="caution">
    <text evidence="1">The sequence shown here is derived from an EMBL/GenBank/DDBJ whole genome shotgun (WGS) entry which is preliminary data.</text>
</comment>
<dbReference type="EMBL" id="CAIIXF020000009">
    <property type="protein sequence ID" value="CAH1794847.1"/>
    <property type="molecule type" value="Genomic_DNA"/>
</dbReference>
<evidence type="ECO:0000313" key="1">
    <source>
        <dbReference type="EMBL" id="CAH1794847.1"/>
    </source>
</evidence>
<dbReference type="SUPFAM" id="SSF49785">
    <property type="entry name" value="Galactose-binding domain-like"/>
    <property type="match status" value="1"/>
</dbReference>
<proteinExistence type="predicted"/>